<dbReference type="OMA" id="KIECRAG"/>
<feature type="region of interest" description="Disordered" evidence="12">
    <location>
        <begin position="41"/>
        <end position="143"/>
    </location>
</feature>
<dbReference type="InterPro" id="IPR001254">
    <property type="entry name" value="Trypsin_dom"/>
</dbReference>
<proteinExistence type="predicted"/>
<dbReference type="InParanoid" id="A0A2K3E7P9"/>
<dbReference type="InterPro" id="IPR036772">
    <property type="entry name" value="SRCR-like_dom_sf"/>
</dbReference>
<evidence type="ECO:0000256" key="6">
    <source>
        <dbReference type="ARBA" id="ARBA00022801"/>
    </source>
</evidence>
<feature type="compositionally biased region" description="Polar residues" evidence="12">
    <location>
        <begin position="194"/>
        <end position="204"/>
    </location>
</feature>
<feature type="compositionally biased region" description="Acidic residues" evidence="12">
    <location>
        <begin position="235"/>
        <end position="250"/>
    </location>
</feature>
<dbReference type="Pfam" id="PF00089">
    <property type="entry name" value="Trypsin"/>
    <property type="match status" value="1"/>
</dbReference>
<feature type="compositionally biased region" description="Pro residues" evidence="12">
    <location>
        <begin position="1312"/>
        <end position="1354"/>
    </location>
</feature>
<dbReference type="ExpressionAtlas" id="A0A2K3E7P9">
    <property type="expression patterns" value="baseline"/>
</dbReference>
<feature type="domain" description="SRCR" evidence="14">
    <location>
        <begin position="1365"/>
        <end position="1488"/>
    </location>
</feature>
<name>A0A2K3E7P9_CHLRE</name>
<organism evidence="15 16">
    <name type="scientific">Chlamydomonas reinhardtii</name>
    <name type="common">Chlamydomonas smithii</name>
    <dbReference type="NCBI Taxonomy" id="3055"/>
    <lineage>
        <taxon>Eukaryota</taxon>
        <taxon>Viridiplantae</taxon>
        <taxon>Chlorophyta</taxon>
        <taxon>core chlorophytes</taxon>
        <taxon>Chlorophyceae</taxon>
        <taxon>CS clade</taxon>
        <taxon>Chlamydomonadales</taxon>
        <taxon>Chlamydomonadaceae</taxon>
        <taxon>Chlamydomonas</taxon>
    </lineage>
</organism>
<dbReference type="PROSITE" id="PS00420">
    <property type="entry name" value="SRCR_1"/>
    <property type="match status" value="3"/>
</dbReference>
<feature type="region of interest" description="Disordered" evidence="12">
    <location>
        <begin position="1311"/>
        <end position="1354"/>
    </location>
</feature>
<feature type="compositionally biased region" description="Low complexity" evidence="12">
    <location>
        <begin position="72"/>
        <end position="122"/>
    </location>
</feature>
<feature type="domain" description="SRCR" evidence="14">
    <location>
        <begin position="667"/>
        <end position="773"/>
    </location>
</feature>
<dbReference type="GO" id="GO:0004252">
    <property type="term" value="F:serine-type endopeptidase activity"/>
    <property type="evidence" value="ECO:0007669"/>
    <property type="project" value="InterPro"/>
</dbReference>
<dbReference type="InterPro" id="IPR018114">
    <property type="entry name" value="TRYPSIN_HIS"/>
</dbReference>
<feature type="domain" description="Peptidase S1" evidence="13">
    <location>
        <begin position="270"/>
        <end position="498"/>
    </location>
</feature>
<keyword evidence="16" id="KW-1185">Reference proteome</keyword>
<dbReference type="STRING" id="3055.A0A2K3E7P9"/>
<gene>
    <name evidence="15" type="ORF">CHLRE_01g045601v5</name>
</gene>
<dbReference type="Gene3D" id="3.10.250.10">
    <property type="entry name" value="SRCR-like domain"/>
    <property type="match status" value="8"/>
</dbReference>
<keyword evidence="7" id="KW-0720">Serine protease</keyword>
<feature type="domain" description="SRCR" evidence="14">
    <location>
        <begin position="1506"/>
        <end position="1623"/>
    </location>
</feature>
<evidence type="ECO:0000256" key="2">
    <source>
        <dbReference type="ARBA" id="ARBA00022670"/>
    </source>
</evidence>
<evidence type="ECO:0000256" key="3">
    <source>
        <dbReference type="ARBA" id="ARBA00022692"/>
    </source>
</evidence>
<evidence type="ECO:0000256" key="10">
    <source>
        <dbReference type="ARBA" id="ARBA00023157"/>
    </source>
</evidence>
<dbReference type="SUPFAM" id="SSF50494">
    <property type="entry name" value="Trypsin-like serine proteases"/>
    <property type="match status" value="1"/>
</dbReference>
<evidence type="ECO:0000256" key="1">
    <source>
        <dbReference type="ARBA" id="ARBA00004167"/>
    </source>
</evidence>
<feature type="domain" description="SRCR" evidence="14">
    <location>
        <begin position="931"/>
        <end position="1033"/>
    </location>
</feature>
<evidence type="ECO:0000259" key="13">
    <source>
        <dbReference type="PROSITE" id="PS50240"/>
    </source>
</evidence>
<dbReference type="PANTHER" id="PTHR19331">
    <property type="entry name" value="SCAVENGER RECEPTOR DOMAIN-CONTAINING"/>
    <property type="match status" value="1"/>
</dbReference>
<evidence type="ECO:0000256" key="7">
    <source>
        <dbReference type="ARBA" id="ARBA00022825"/>
    </source>
</evidence>
<feature type="domain" description="SRCR" evidence="14">
    <location>
        <begin position="796"/>
        <end position="912"/>
    </location>
</feature>
<dbReference type="InterPro" id="IPR009003">
    <property type="entry name" value="Peptidase_S1_PA"/>
</dbReference>
<keyword evidence="10" id="KW-1015">Disulfide bond</keyword>
<keyword evidence="3" id="KW-0812">Transmembrane</keyword>
<evidence type="ECO:0000256" key="8">
    <source>
        <dbReference type="ARBA" id="ARBA00022989"/>
    </source>
</evidence>
<dbReference type="PANTHER" id="PTHR19331:SF465">
    <property type="entry name" value="EGG PEPTIDE SPERACT RECEPTOR"/>
    <property type="match status" value="1"/>
</dbReference>
<feature type="domain" description="SRCR" evidence="14">
    <location>
        <begin position="1061"/>
        <end position="1167"/>
    </location>
</feature>
<dbReference type="Proteomes" id="UP000006906">
    <property type="component" value="Chromosome 1"/>
</dbReference>
<dbReference type="GO" id="GO:0016020">
    <property type="term" value="C:membrane"/>
    <property type="evidence" value="ECO:0007669"/>
    <property type="project" value="UniProtKB-SubCell"/>
</dbReference>
<dbReference type="InterPro" id="IPR043504">
    <property type="entry name" value="Peptidase_S1_PA_chymotrypsin"/>
</dbReference>
<dbReference type="FunFam" id="3.10.250.10:FF:000001">
    <property type="entry name" value="Lysyl oxidase 4 isoform X1"/>
    <property type="match status" value="3"/>
</dbReference>
<evidence type="ECO:0000313" key="16">
    <source>
        <dbReference type="Proteomes" id="UP000006906"/>
    </source>
</evidence>
<feature type="domain" description="SRCR" evidence="14">
    <location>
        <begin position="530"/>
        <end position="636"/>
    </location>
</feature>
<keyword evidence="5" id="KW-0677">Repeat</keyword>
<dbReference type="SUPFAM" id="SSF56487">
    <property type="entry name" value="SRCR-like"/>
    <property type="match status" value="8"/>
</dbReference>
<sequence>MSDAAEGSSSDGSSGSSSRGAGVDVVTRFATEGFVYAGHAALSDEGPTGFDQGGFVSKLTFDDSTGTGGDGDSSAAGGYKEAADSSTTTIGADGSSSSSVRSSSSSSSSSASVTQSIESSGDSGTGSGRGWAAALTEQGVPTQLRVRAVRVSPDGAVYIESSGVDLDLTQLPASAQTESKSSFEELDGLDPNGLDQSSPENATKSAALVGLASRRRRRLLRRGGQEGAQPLAGDWEADEASELPDGGDEDADGWFAARRRRLDQRRRRRLVDDSYRSDTGVWPYRIIGQLMYKVNTLAYICSGTWVSPYDVLTAAHCVFNITSGQAHRDFAFTAAKAGTTGPDGTVRYSSVTFYRAEYPRAKGDGVNYFDMALLRMSAPGPGAYMGIKYDCGQIDYPKTETCGYPKEKSTPGSNYWQYCDDCYYTSNACNPMIQPVNWCYTAAGQSGSPIYDLADYRVMGVLSGGPVTWEFASDLSFWTPIDAFHFASLTRWMWKEGDGTPAEAPLYVSAPPFPPPPPVGPYACSGKGSVRLAGGPDGASGRVQVCRPDGVWGSVCDLNQYSAGNADVVCRQLGYGSGVFVAGDFFPANDASVPVTLEPQCAGSEKSLSECFPLSEGDWSTRASCSRSTDMAVLCGRAARNLTTGAAATAGATLPPRAFPCSTEGAVRLQDGADDASGRVEICARGQWGSVCQDGWDDLDARVVCRQLGYVSGAATWGPLGSGTAPPGPAGMPVWMAQVACTGGEARLAACATEVPVGAAVCSHRADAGVVCGTAPLPVPGVAPIVSGSCAEPGALRLAVGTSGAGTAAPVAGGSVAGRLEVCYAGRWGAVCEAKFNDYNAQVACRQLGYTQGRAVPADVLPGQLIRMSEIRCQRLTGGAYLAWPWRLTSCPFWGMEDVSCATGSVAGVECTSDPNGFPLTTLPCSSQGGLRLRGGVAPNMGRLEVCNAGQWGTVCENNFGPADADVACRQLGYATGSVLSRTATPDGHPDSSIWMDELDCKGRENRLDECPFNGWGQSLCGVHSFDIGVVCTPKAAPLSPPPSRRPPPPVLYGCTTPSQLRLVDATGKPGFTAGRLELCLKGQWGTICDEGFGVQSANVACRQLGFAAGVPVRTDTPDGGFGYGAYNAPVHLTNVSCTGAESRLTQCAANNRTTCAHITDIGVRCFWPDEVPSVAAPPWPRPPAPVSPYACSDLYAVRLTGGVPGLSGRLDICYGNTWGTVCGTGFSAASAAVVCRELGLGGGRAVVPGGASGAAIAPADMPMQLDGVACDGGEARLVDCPRDPWGMVACRREDAVVVVCEPLSPTLSPLPLSPPLRLPPSPTRPSPPPPSRPPPSPPSPHPPSAPVSPPPAFPREPCPAIGAVRLYGGVLPDSGLLQVCNRDISRSSAAANNPPVWGAVCGTGFKGPEARAVCRQLGYTDGVVVNKPYLPSFRTTGLYYTFAPYPPGTPVWLDNVHCRANATRITDCSSNAGTTCTRNQEIALVCTPAKRPTKRYACTGSVGAVRLVGGRNGSAWEGNVQVCQSGTWGTVCDVGWDDTDARVLCRQLGYSHGLAVGGGGVVSLNGTAAGPFPAAPSNMATHWDTGVECGGSEARLTACRRGGAGGAQGCADHSRDAGAVCWGKAG</sequence>
<dbReference type="Gene3D" id="2.40.10.10">
    <property type="entry name" value="Trypsin-like serine proteases"/>
    <property type="match status" value="2"/>
</dbReference>
<dbReference type="PROSITE" id="PS50287">
    <property type="entry name" value="SRCR_2"/>
    <property type="match status" value="8"/>
</dbReference>
<keyword evidence="8" id="KW-1133">Transmembrane helix</keyword>
<keyword evidence="4" id="KW-0732">Signal</keyword>
<dbReference type="PROSITE" id="PS50240">
    <property type="entry name" value="TRYPSIN_DOM"/>
    <property type="match status" value="1"/>
</dbReference>
<evidence type="ECO:0000256" key="12">
    <source>
        <dbReference type="SAM" id="MobiDB-lite"/>
    </source>
</evidence>
<dbReference type="InterPro" id="IPR000126">
    <property type="entry name" value="V8_ser_AS"/>
</dbReference>
<evidence type="ECO:0000313" key="15">
    <source>
        <dbReference type="EMBL" id="PNW88815.1"/>
    </source>
</evidence>
<comment type="subcellular location">
    <subcellularLocation>
        <location evidence="1">Membrane</location>
        <topology evidence="1">Single-pass membrane protein</topology>
    </subcellularLocation>
</comment>
<feature type="region of interest" description="Disordered" evidence="12">
    <location>
        <begin position="222"/>
        <end position="250"/>
    </location>
</feature>
<dbReference type="KEGG" id="cre:CHLRE_01g045601v5"/>
<evidence type="ECO:0000256" key="11">
    <source>
        <dbReference type="ARBA" id="ARBA00023180"/>
    </source>
</evidence>
<dbReference type="GO" id="GO:0006508">
    <property type="term" value="P:proteolysis"/>
    <property type="evidence" value="ECO:0007669"/>
    <property type="project" value="UniProtKB-KW"/>
</dbReference>
<dbReference type="FunFam" id="3.10.250.10:FF:000016">
    <property type="entry name" value="Scavenger receptor cysteine-rich protein type 12"/>
    <property type="match status" value="2"/>
</dbReference>
<evidence type="ECO:0000256" key="5">
    <source>
        <dbReference type="ARBA" id="ARBA00022737"/>
    </source>
</evidence>
<feature type="region of interest" description="Disordered" evidence="12">
    <location>
        <begin position="173"/>
        <end position="207"/>
    </location>
</feature>
<dbReference type="OrthoDB" id="534659at2759"/>
<reference evidence="15 16" key="1">
    <citation type="journal article" date="2007" name="Science">
        <title>The Chlamydomonas genome reveals the evolution of key animal and plant functions.</title>
        <authorList>
            <person name="Merchant S.S."/>
            <person name="Prochnik S.E."/>
            <person name="Vallon O."/>
            <person name="Harris E.H."/>
            <person name="Karpowicz S.J."/>
            <person name="Witman G.B."/>
            <person name="Terry A."/>
            <person name="Salamov A."/>
            <person name="Fritz-Laylin L.K."/>
            <person name="Marechal-Drouard L."/>
            <person name="Marshall W.F."/>
            <person name="Qu L.H."/>
            <person name="Nelson D.R."/>
            <person name="Sanderfoot A.A."/>
            <person name="Spalding M.H."/>
            <person name="Kapitonov V.V."/>
            <person name="Ren Q."/>
            <person name="Ferris P."/>
            <person name="Lindquist E."/>
            <person name="Shapiro H."/>
            <person name="Lucas S.M."/>
            <person name="Grimwood J."/>
            <person name="Schmutz J."/>
            <person name="Cardol P."/>
            <person name="Cerutti H."/>
            <person name="Chanfreau G."/>
            <person name="Chen C.L."/>
            <person name="Cognat V."/>
            <person name="Croft M.T."/>
            <person name="Dent R."/>
            <person name="Dutcher S."/>
            <person name="Fernandez E."/>
            <person name="Fukuzawa H."/>
            <person name="Gonzalez-Ballester D."/>
            <person name="Gonzalez-Halphen D."/>
            <person name="Hallmann A."/>
            <person name="Hanikenne M."/>
            <person name="Hippler M."/>
            <person name="Inwood W."/>
            <person name="Jabbari K."/>
            <person name="Kalanon M."/>
            <person name="Kuras R."/>
            <person name="Lefebvre P.A."/>
            <person name="Lemaire S.D."/>
            <person name="Lobanov A.V."/>
            <person name="Lohr M."/>
            <person name="Manuell A."/>
            <person name="Meier I."/>
            <person name="Mets L."/>
            <person name="Mittag M."/>
            <person name="Mittelmeier T."/>
            <person name="Moroney J.V."/>
            <person name="Moseley J."/>
            <person name="Napoli C."/>
            <person name="Nedelcu A.M."/>
            <person name="Niyogi K."/>
            <person name="Novoselov S.V."/>
            <person name="Paulsen I.T."/>
            <person name="Pazour G."/>
            <person name="Purton S."/>
            <person name="Ral J.P."/>
            <person name="Riano-Pachon D.M."/>
            <person name="Riekhof W."/>
            <person name="Rymarquis L."/>
            <person name="Schroda M."/>
            <person name="Stern D."/>
            <person name="Umen J."/>
            <person name="Willows R."/>
            <person name="Wilson N."/>
            <person name="Zimmer S.L."/>
            <person name="Allmer J."/>
            <person name="Balk J."/>
            <person name="Bisova K."/>
            <person name="Chen C.J."/>
            <person name="Elias M."/>
            <person name="Gendler K."/>
            <person name="Hauser C."/>
            <person name="Lamb M.R."/>
            <person name="Ledford H."/>
            <person name="Long J.C."/>
            <person name="Minagawa J."/>
            <person name="Page M.D."/>
            <person name="Pan J."/>
            <person name="Pootakham W."/>
            <person name="Roje S."/>
            <person name="Rose A."/>
            <person name="Stahlberg E."/>
            <person name="Terauchi A.M."/>
            <person name="Yang P."/>
            <person name="Ball S."/>
            <person name="Bowler C."/>
            <person name="Dieckmann C.L."/>
            <person name="Gladyshev V.N."/>
            <person name="Green P."/>
            <person name="Jorgensen R."/>
            <person name="Mayfield S."/>
            <person name="Mueller-Roeber B."/>
            <person name="Rajamani S."/>
            <person name="Sayre R.T."/>
            <person name="Brokstein P."/>
            <person name="Dubchak I."/>
            <person name="Goodstein D."/>
            <person name="Hornick L."/>
            <person name="Huang Y.W."/>
            <person name="Jhaveri J."/>
            <person name="Luo Y."/>
            <person name="Martinez D."/>
            <person name="Ngau W.C."/>
            <person name="Otillar B."/>
            <person name="Poliakov A."/>
            <person name="Porter A."/>
            <person name="Szajkowski L."/>
            <person name="Werner G."/>
            <person name="Zhou K."/>
            <person name="Grigoriev I.V."/>
            <person name="Rokhsar D.S."/>
            <person name="Grossman A.R."/>
        </authorList>
    </citation>
    <scope>NUCLEOTIDE SEQUENCE [LARGE SCALE GENOMIC DNA]</scope>
    <source>
        <strain evidence="16">CC-503</strain>
    </source>
</reference>
<dbReference type="EMBL" id="CM008962">
    <property type="protein sequence ID" value="PNW88815.1"/>
    <property type="molecule type" value="Genomic_DNA"/>
</dbReference>
<evidence type="ECO:0000259" key="14">
    <source>
        <dbReference type="PROSITE" id="PS50287"/>
    </source>
</evidence>
<dbReference type="InterPro" id="IPR001190">
    <property type="entry name" value="SRCR"/>
</dbReference>
<dbReference type="SMART" id="SM00202">
    <property type="entry name" value="SR"/>
    <property type="match status" value="8"/>
</dbReference>
<accession>A0A2K3E7P9</accession>
<dbReference type="PROSITE" id="PS00134">
    <property type="entry name" value="TRYPSIN_HIS"/>
    <property type="match status" value="1"/>
</dbReference>
<keyword evidence="6" id="KW-0378">Hydrolase</keyword>
<dbReference type="GeneID" id="5715666"/>
<keyword evidence="11" id="KW-0325">Glycoprotein</keyword>
<keyword evidence="9" id="KW-0472">Membrane</keyword>
<dbReference type="PROSITE" id="PS00673">
    <property type="entry name" value="V8_SER"/>
    <property type="match status" value="1"/>
</dbReference>
<dbReference type="RefSeq" id="XP_042928793.1">
    <property type="nucleotide sequence ID" value="XM_043058876.1"/>
</dbReference>
<dbReference type="Pfam" id="PF00530">
    <property type="entry name" value="SRCR"/>
    <property type="match status" value="8"/>
</dbReference>
<dbReference type="PRINTS" id="PR00258">
    <property type="entry name" value="SPERACTRCPTR"/>
</dbReference>
<keyword evidence="2" id="KW-0645">Protease</keyword>
<feature type="region of interest" description="Disordered" evidence="12">
    <location>
        <begin position="1"/>
        <end position="21"/>
    </location>
</feature>
<dbReference type="Gramene" id="PNW88815">
    <property type="protein sequence ID" value="PNW88815"/>
    <property type="gene ID" value="CHLRE_01g045601v5"/>
</dbReference>
<protein>
    <submittedName>
        <fullName evidence="15">Uncharacterized protein</fullName>
    </submittedName>
</protein>
<evidence type="ECO:0000256" key="4">
    <source>
        <dbReference type="ARBA" id="ARBA00022729"/>
    </source>
</evidence>
<evidence type="ECO:0000256" key="9">
    <source>
        <dbReference type="ARBA" id="ARBA00023136"/>
    </source>
</evidence>
<feature type="domain" description="SRCR" evidence="14">
    <location>
        <begin position="1198"/>
        <end position="1302"/>
    </location>
</feature>